<protein>
    <submittedName>
        <fullName evidence="8">HlyIII-domain-containing protein</fullName>
    </submittedName>
</protein>
<dbReference type="GeneID" id="54546075"/>
<dbReference type="Proteomes" id="UP000800097">
    <property type="component" value="Unassembled WGS sequence"/>
</dbReference>
<feature type="binding site" evidence="6">
    <location>
        <position position="290"/>
    </location>
    <ligand>
        <name>Zn(2+)</name>
        <dbReference type="ChEBI" id="CHEBI:29105"/>
    </ligand>
</feature>
<dbReference type="GO" id="GO:0006882">
    <property type="term" value="P:intracellular zinc ion homeostasis"/>
    <property type="evidence" value="ECO:0007669"/>
    <property type="project" value="TreeGrafter"/>
</dbReference>
<dbReference type="InterPro" id="IPR004254">
    <property type="entry name" value="AdipoR/HlyIII-related"/>
</dbReference>
<dbReference type="EMBL" id="ML986502">
    <property type="protein sequence ID" value="KAF2274588.1"/>
    <property type="molecule type" value="Genomic_DNA"/>
</dbReference>
<name>A0A6A6JF27_WESOR</name>
<dbReference type="PANTHER" id="PTHR20855">
    <property type="entry name" value="ADIPOR/PROGESTIN RECEPTOR-RELATED"/>
    <property type="match status" value="1"/>
</dbReference>
<evidence type="ECO:0000256" key="1">
    <source>
        <dbReference type="ARBA" id="ARBA00004141"/>
    </source>
</evidence>
<feature type="transmembrane region" description="Helical" evidence="7">
    <location>
        <begin position="185"/>
        <end position="206"/>
    </location>
</feature>
<dbReference type="RefSeq" id="XP_033652127.1">
    <property type="nucleotide sequence ID" value="XM_033792900.1"/>
</dbReference>
<evidence type="ECO:0000313" key="9">
    <source>
        <dbReference type="Proteomes" id="UP000800097"/>
    </source>
</evidence>
<comment type="subcellular location">
    <subcellularLocation>
        <location evidence="1">Membrane</location>
        <topology evidence="1">Multi-pass membrane protein</topology>
    </subcellularLocation>
</comment>
<keyword evidence="5 7" id="KW-0472">Membrane</keyword>
<evidence type="ECO:0000256" key="3">
    <source>
        <dbReference type="ARBA" id="ARBA00022692"/>
    </source>
</evidence>
<dbReference type="AlphaFoldDB" id="A0A6A6JF27"/>
<dbReference type="Pfam" id="PF03006">
    <property type="entry name" value="HlyIII"/>
    <property type="match status" value="1"/>
</dbReference>
<dbReference type="PANTHER" id="PTHR20855:SF52">
    <property type="entry name" value="ADIPONECTIN RECEPTOR PROTEIN"/>
    <property type="match status" value="1"/>
</dbReference>
<feature type="transmembrane region" description="Helical" evidence="7">
    <location>
        <begin position="119"/>
        <end position="141"/>
    </location>
</feature>
<keyword evidence="9" id="KW-1185">Reference proteome</keyword>
<evidence type="ECO:0000313" key="8">
    <source>
        <dbReference type="EMBL" id="KAF2274588.1"/>
    </source>
</evidence>
<comment type="similarity">
    <text evidence="2">Belongs to the ADIPOR family.</text>
</comment>
<evidence type="ECO:0000256" key="6">
    <source>
        <dbReference type="PIRSR" id="PIRSR604254-1"/>
    </source>
</evidence>
<keyword evidence="6" id="KW-0862">Zinc</keyword>
<dbReference type="GO" id="GO:0046872">
    <property type="term" value="F:metal ion binding"/>
    <property type="evidence" value="ECO:0007669"/>
    <property type="project" value="UniProtKB-KW"/>
</dbReference>
<reference evidence="8" key="1">
    <citation type="journal article" date="2020" name="Stud. Mycol.">
        <title>101 Dothideomycetes genomes: a test case for predicting lifestyles and emergence of pathogens.</title>
        <authorList>
            <person name="Haridas S."/>
            <person name="Albert R."/>
            <person name="Binder M."/>
            <person name="Bloem J."/>
            <person name="Labutti K."/>
            <person name="Salamov A."/>
            <person name="Andreopoulos B."/>
            <person name="Baker S."/>
            <person name="Barry K."/>
            <person name="Bills G."/>
            <person name="Bluhm B."/>
            <person name="Cannon C."/>
            <person name="Castanera R."/>
            <person name="Culley D."/>
            <person name="Daum C."/>
            <person name="Ezra D."/>
            <person name="Gonzalez J."/>
            <person name="Henrissat B."/>
            <person name="Kuo A."/>
            <person name="Liang C."/>
            <person name="Lipzen A."/>
            <person name="Lutzoni F."/>
            <person name="Magnuson J."/>
            <person name="Mondo S."/>
            <person name="Nolan M."/>
            <person name="Ohm R."/>
            <person name="Pangilinan J."/>
            <person name="Park H.-J."/>
            <person name="Ramirez L."/>
            <person name="Alfaro M."/>
            <person name="Sun H."/>
            <person name="Tritt A."/>
            <person name="Yoshinaga Y."/>
            <person name="Zwiers L.-H."/>
            <person name="Turgeon B."/>
            <person name="Goodwin S."/>
            <person name="Spatafora J."/>
            <person name="Crous P."/>
            <person name="Grigoriev I."/>
        </authorList>
    </citation>
    <scope>NUCLEOTIDE SEQUENCE</scope>
    <source>
        <strain evidence="8">CBS 379.55</strain>
    </source>
</reference>
<feature type="transmembrane region" description="Helical" evidence="7">
    <location>
        <begin position="288"/>
        <end position="308"/>
    </location>
</feature>
<dbReference type="GO" id="GO:0016020">
    <property type="term" value="C:membrane"/>
    <property type="evidence" value="ECO:0007669"/>
    <property type="project" value="UniProtKB-SubCell"/>
</dbReference>
<feature type="binding site" evidence="6">
    <location>
        <position position="286"/>
    </location>
    <ligand>
        <name>Zn(2+)</name>
        <dbReference type="ChEBI" id="CHEBI:29105"/>
    </ligand>
</feature>
<evidence type="ECO:0000256" key="2">
    <source>
        <dbReference type="ARBA" id="ARBA00007018"/>
    </source>
</evidence>
<evidence type="ECO:0000256" key="7">
    <source>
        <dbReference type="SAM" id="Phobius"/>
    </source>
</evidence>
<dbReference type="OrthoDB" id="529367at2759"/>
<keyword evidence="4 7" id="KW-1133">Transmembrane helix</keyword>
<evidence type="ECO:0000256" key="5">
    <source>
        <dbReference type="ARBA" id="ARBA00023136"/>
    </source>
</evidence>
<accession>A0A6A6JF27</accession>
<keyword evidence="3 7" id="KW-0812">Transmembrane</keyword>
<keyword evidence="6" id="KW-0479">Metal-binding</keyword>
<sequence length="314" mass="35487">MAPLALLGLILRKPHLLFRRTPGDEKEQKDHIDDGASPPRLCDFEALPKWYQDNPYIRTAYRPVSHSYAACIHSLTYMHNETVNIYTHLGPTVGLALTLPYLQLNISRLEITAPWTDRIMLGLTPMVALITLGLSTTYHTLMNHSPLVSASCLLLDYTGILCLILASFVSGIYVGFYDSPFHRNLYWGMIFSLLGVTCFLVLHPRLQGPVYRAHRTSAFIFTALSGLAPVVHGCLYYGFSEAFWNRGVMWWLLEGLWYGVGAWFFVSRWPEKAVRRGKCDVWGSSHQIFHVCVVLGAAAHCWGVWQAWKGARGL</sequence>
<dbReference type="GO" id="GO:0038023">
    <property type="term" value="F:signaling receptor activity"/>
    <property type="evidence" value="ECO:0007669"/>
    <property type="project" value="TreeGrafter"/>
</dbReference>
<gene>
    <name evidence="8" type="ORF">EI97DRAFT_103116</name>
</gene>
<feature type="binding site" evidence="6">
    <location>
        <position position="139"/>
    </location>
    <ligand>
        <name>Zn(2+)</name>
        <dbReference type="ChEBI" id="CHEBI:29105"/>
    </ligand>
</feature>
<evidence type="ECO:0000256" key="4">
    <source>
        <dbReference type="ARBA" id="ARBA00022989"/>
    </source>
</evidence>
<proteinExistence type="inferred from homology"/>
<feature type="transmembrane region" description="Helical" evidence="7">
    <location>
        <begin position="250"/>
        <end position="267"/>
    </location>
</feature>
<feature type="transmembrane region" description="Helical" evidence="7">
    <location>
        <begin position="218"/>
        <end position="238"/>
    </location>
</feature>
<organism evidence="8 9">
    <name type="scientific">Westerdykella ornata</name>
    <dbReference type="NCBI Taxonomy" id="318751"/>
    <lineage>
        <taxon>Eukaryota</taxon>
        <taxon>Fungi</taxon>
        <taxon>Dikarya</taxon>
        <taxon>Ascomycota</taxon>
        <taxon>Pezizomycotina</taxon>
        <taxon>Dothideomycetes</taxon>
        <taxon>Pleosporomycetidae</taxon>
        <taxon>Pleosporales</taxon>
        <taxon>Sporormiaceae</taxon>
        <taxon>Westerdykella</taxon>
    </lineage>
</organism>
<feature type="transmembrane region" description="Helical" evidence="7">
    <location>
        <begin position="153"/>
        <end position="173"/>
    </location>
</feature>